<gene>
    <name evidence="3" type="primary">CSON004157</name>
</gene>
<keyword evidence="1" id="KW-0812">Transmembrane</keyword>
<dbReference type="VEuPathDB" id="VectorBase:CSON004157"/>
<evidence type="ECO:0000313" key="3">
    <source>
        <dbReference type="EMBL" id="SSX31836.1"/>
    </source>
</evidence>
<reference evidence="3" key="1">
    <citation type="submission" date="2018-07" db="EMBL/GenBank/DDBJ databases">
        <authorList>
            <person name="Quirk P.G."/>
            <person name="Krulwich T.A."/>
        </authorList>
    </citation>
    <scope>NUCLEOTIDE SEQUENCE</scope>
</reference>
<accession>A0A336MNF1</accession>
<evidence type="ECO:0000256" key="1">
    <source>
        <dbReference type="SAM" id="Phobius"/>
    </source>
</evidence>
<feature type="transmembrane region" description="Helical" evidence="1">
    <location>
        <begin position="324"/>
        <end position="346"/>
    </location>
</feature>
<dbReference type="OMA" id="THWENIT"/>
<organism evidence="3">
    <name type="scientific">Culicoides sonorensis</name>
    <name type="common">Biting midge</name>
    <dbReference type="NCBI Taxonomy" id="179676"/>
    <lineage>
        <taxon>Eukaryota</taxon>
        <taxon>Metazoa</taxon>
        <taxon>Ecdysozoa</taxon>
        <taxon>Arthropoda</taxon>
        <taxon>Hexapoda</taxon>
        <taxon>Insecta</taxon>
        <taxon>Pterygota</taxon>
        <taxon>Neoptera</taxon>
        <taxon>Endopterygota</taxon>
        <taxon>Diptera</taxon>
        <taxon>Nematocera</taxon>
        <taxon>Chironomoidea</taxon>
        <taxon>Ceratopogonidae</taxon>
        <taxon>Ceratopogoninae</taxon>
        <taxon>Culicoides</taxon>
        <taxon>Monoculicoides</taxon>
    </lineage>
</organism>
<proteinExistence type="predicted"/>
<protein>
    <submittedName>
        <fullName evidence="3">CSON004157 protein</fullName>
    </submittedName>
</protein>
<evidence type="ECO:0000256" key="2">
    <source>
        <dbReference type="SAM" id="SignalP"/>
    </source>
</evidence>
<name>A0A336MNF1_CULSO</name>
<keyword evidence="1" id="KW-1133">Transmembrane helix</keyword>
<feature type="chain" id="PRO_5016273007" evidence="2">
    <location>
        <begin position="22"/>
        <end position="370"/>
    </location>
</feature>
<sequence>MKFLLIVTIFQIITLYEHVSSHCLYRNPSNPNCSIQENLADEKWLQELCDKNLTQSKDLTIISVLNNEFKSGRKFEDFCKVGAIGRLSWINYTKIIEPLLNSKTVNMDLARMSRVSKNNATYLHNNEHVLDEAIATEVLVENLPLRYELRNIERTHWENITKLEVLKLEEIYFRNEDSKSKIIAKYPDILTNRSIEHVFPDFVIPGTEMRLYQDEQVERIVVGQPKPMQQVRVKDMSIRKRISPNSHTTVRIEGTLANVWFEFTGDLTLVYDGFKEEQQIKGRVIENKVIDIKQIHSTMSKIIVLYDDGVKNEDPEARYRAFKIVAIIACIIFFGTCIVVWTDVIIKLIRARREKRKGATHSPQPYEKVY</sequence>
<keyword evidence="2" id="KW-0732">Signal</keyword>
<dbReference type="EMBL" id="UFQT01001802">
    <property type="protein sequence ID" value="SSX31836.1"/>
    <property type="molecule type" value="Genomic_DNA"/>
</dbReference>
<feature type="signal peptide" evidence="2">
    <location>
        <begin position="1"/>
        <end position="21"/>
    </location>
</feature>
<dbReference type="AlphaFoldDB" id="A0A336MNF1"/>
<keyword evidence="1" id="KW-0472">Membrane</keyword>